<organism evidence="3 4">
    <name type="scientific">Chelonobacter oris</name>
    <dbReference type="NCBI Taxonomy" id="505317"/>
    <lineage>
        <taxon>Bacteria</taxon>
        <taxon>Pseudomonadati</taxon>
        <taxon>Pseudomonadota</taxon>
        <taxon>Gammaproteobacteria</taxon>
        <taxon>Pasteurellales</taxon>
        <taxon>Pasteurellaceae</taxon>
        <taxon>Chelonobacter</taxon>
    </lineage>
</organism>
<reference evidence="3 4" key="1">
    <citation type="submission" date="2014-11" db="EMBL/GenBank/DDBJ databases">
        <title>Draft genome sequence of Chelonobacter oris 1662T, associated with respiratory disease in Hermann's Tortoises.</title>
        <authorList>
            <person name="Kudirkiene E."/>
            <person name="Hansen M.J."/>
            <person name="Bojesen A.M."/>
        </authorList>
    </citation>
    <scope>NUCLEOTIDE SEQUENCE [LARGE SCALE GENOMIC DNA]</scope>
    <source>
        <strain evidence="3 4">1662</strain>
    </source>
</reference>
<dbReference type="EMBL" id="JSUM01000006">
    <property type="protein sequence ID" value="KGQ70793.1"/>
    <property type="molecule type" value="Genomic_DNA"/>
</dbReference>
<dbReference type="STRING" id="505317.OA57_04580"/>
<feature type="transmembrane region" description="Helical" evidence="1">
    <location>
        <begin position="60"/>
        <end position="79"/>
    </location>
</feature>
<dbReference type="AlphaFoldDB" id="A0A0A3AN05"/>
<accession>A0A0A3AN05</accession>
<comment type="caution">
    <text evidence="3">The sequence shown here is derived from an EMBL/GenBank/DDBJ whole genome shotgun (WGS) entry which is preliminary data.</text>
</comment>
<name>A0A0A3AN05_9PAST</name>
<evidence type="ECO:0000259" key="2">
    <source>
        <dbReference type="Pfam" id="PF02517"/>
    </source>
</evidence>
<feature type="transmembrane region" description="Helical" evidence="1">
    <location>
        <begin position="179"/>
        <end position="196"/>
    </location>
</feature>
<dbReference type="InterPro" id="IPR003675">
    <property type="entry name" value="Rce1/LyrA-like_dom"/>
</dbReference>
<evidence type="ECO:0000313" key="4">
    <source>
        <dbReference type="Proteomes" id="UP000030380"/>
    </source>
</evidence>
<dbReference type="Pfam" id="PF02517">
    <property type="entry name" value="Rce1-like"/>
    <property type="match status" value="1"/>
</dbReference>
<feature type="transmembrane region" description="Helical" evidence="1">
    <location>
        <begin position="124"/>
        <end position="143"/>
    </location>
</feature>
<dbReference type="Proteomes" id="UP000030380">
    <property type="component" value="Unassembled WGS sequence"/>
</dbReference>
<evidence type="ECO:0000313" key="3">
    <source>
        <dbReference type="EMBL" id="KGQ70793.1"/>
    </source>
</evidence>
<keyword evidence="1" id="KW-0812">Transmembrane</keyword>
<gene>
    <name evidence="3" type="ORF">OA57_04580</name>
</gene>
<sequence>MIEFSTIFIVVPLLYFFRLLPNNSMIPLLWGIFVYTLIILKTNRICCCRWDIKPAMLLPLCWRASAVCLCLTLFTWRQMPDNFLAFVRSNPTLWLAVMLLYPILSAFTQEMIFRKFFFFRYRPLFRHDGWLIALSAVSFAYMHLVFRNPVAVCFTLIGGLIFAVVYQRSRSLMLVTLEHAIYGNAVFTVGLGYYFYHGAA</sequence>
<feature type="domain" description="CAAX prenyl protease 2/Lysostaphin resistance protein A-like" evidence="2">
    <location>
        <begin position="93"/>
        <end position="182"/>
    </location>
</feature>
<dbReference type="GO" id="GO:0004175">
    <property type="term" value="F:endopeptidase activity"/>
    <property type="evidence" value="ECO:0007669"/>
    <property type="project" value="UniProtKB-ARBA"/>
</dbReference>
<proteinExistence type="predicted"/>
<evidence type="ECO:0000256" key="1">
    <source>
        <dbReference type="SAM" id="Phobius"/>
    </source>
</evidence>
<keyword evidence="1" id="KW-1133">Transmembrane helix</keyword>
<dbReference type="GO" id="GO:0080120">
    <property type="term" value="P:CAAX-box protein maturation"/>
    <property type="evidence" value="ECO:0007669"/>
    <property type="project" value="UniProtKB-ARBA"/>
</dbReference>
<keyword evidence="4" id="KW-1185">Reference proteome</keyword>
<protein>
    <recommendedName>
        <fullName evidence="2">CAAX prenyl protease 2/Lysostaphin resistance protein A-like domain-containing protein</fullName>
    </recommendedName>
</protein>
<feature type="transmembrane region" description="Helical" evidence="1">
    <location>
        <begin position="20"/>
        <end position="40"/>
    </location>
</feature>
<feature type="transmembrane region" description="Helical" evidence="1">
    <location>
        <begin position="91"/>
        <end position="112"/>
    </location>
</feature>
<feature type="transmembrane region" description="Helical" evidence="1">
    <location>
        <begin position="149"/>
        <end position="167"/>
    </location>
</feature>
<keyword evidence="1" id="KW-0472">Membrane</keyword>